<evidence type="ECO:0000259" key="6">
    <source>
        <dbReference type="PROSITE" id="PS50950"/>
    </source>
</evidence>
<keyword evidence="2 5" id="KW-0863">Zinc-finger</keyword>
<evidence type="ECO:0000256" key="3">
    <source>
        <dbReference type="ARBA" id="ARBA00022833"/>
    </source>
</evidence>
<dbReference type="AlphaFoldDB" id="A0A6P7GZV1"/>
<dbReference type="GO" id="GO:0003677">
    <property type="term" value="F:DNA binding"/>
    <property type="evidence" value="ECO:0007669"/>
    <property type="project" value="UniProtKB-UniRule"/>
</dbReference>
<keyword evidence="3" id="KW-0862">Zinc</keyword>
<evidence type="ECO:0000256" key="1">
    <source>
        <dbReference type="ARBA" id="ARBA00022723"/>
    </source>
</evidence>
<dbReference type="InParanoid" id="A0A6P7GZV1"/>
<dbReference type="PROSITE" id="PS50950">
    <property type="entry name" value="ZF_THAP"/>
    <property type="match status" value="1"/>
</dbReference>
<feature type="non-terminal residue" evidence="7">
    <location>
        <position position="118"/>
    </location>
</feature>
<evidence type="ECO:0000313" key="7">
    <source>
        <dbReference type="RefSeq" id="XP_028154889.1"/>
    </source>
</evidence>
<dbReference type="GO" id="GO:0008270">
    <property type="term" value="F:zinc ion binding"/>
    <property type="evidence" value="ECO:0007669"/>
    <property type="project" value="UniProtKB-KW"/>
</dbReference>
<protein>
    <submittedName>
        <fullName evidence="7">52 kDa repressor of the inhibitor of the protein kinase-like</fullName>
    </submittedName>
</protein>
<dbReference type="SUPFAM" id="SSF57716">
    <property type="entry name" value="Glucocorticoid receptor-like (DNA-binding domain)"/>
    <property type="match status" value="1"/>
</dbReference>
<feature type="domain" description="THAP-type" evidence="6">
    <location>
        <begin position="1"/>
        <end position="55"/>
    </location>
</feature>
<dbReference type="Pfam" id="PF05485">
    <property type="entry name" value="THAP"/>
    <property type="match status" value="1"/>
</dbReference>
<feature type="non-terminal residue" evidence="7">
    <location>
        <position position="1"/>
    </location>
</feature>
<dbReference type="RefSeq" id="XP_028154889.1">
    <property type="nucleotide sequence ID" value="XM_028299088.1"/>
</dbReference>
<keyword evidence="4 5" id="KW-0238">DNA-binding</keyword>
<proteinExistence type="predicted"/>
<organism evidence="7">
    <name type="scientific">Diabrotica virgifera virgifera</name>
    <name type="common">western corn rootworm</name>
    <dbReference type="NCBI Taxonomy" id="50390"/>
    <lineage>
        <taxon>Eukaryota</taxon>
        <taxon>Metazoa</taxon>
        <taxon>Ecdysozoa</taxon>
        <taxon>Arthropoda</taxon>
        <taxon>Hexapoda</taxon>
        <taxon>Insecta</taxon>
        <taxon>Pterygota</taxon>
        <taxon>Neoptera</taxon>
        <taxon>Endopterygota</taxon>
        <taxon>Coleoptera</taxon>
        <taxon>Polyphaga</taxon>
        <taxon>Cucujiformia</taxon>
        <taxon>Chrysomeloidea</taxon>
        <taxon>Chrysomelidae</taxon>
        <taxon>Galerucinae</taxon>
        <taxon>Diabroticina</taxon>
        <taxon>Diabroticites</taxon>
        <taxon>Diabrotica</taxon>
    </lineage>
</organism>
<sequence length="118" mass="13512">ADLWLRAANRINLMEKSIESLHKYFKLCELHFESKFMSCGNDRKTLFLNAFPTIFPHIKRHADNQISPHEHSEQVLIDASTSEVTQKFVLTDAEPAMIVEPDIKSSSQNVPMQLQSIS</sequence>
<keyword evidence="1" id="KW-0479">Metal-binding</keyword>
<dbReference type="InterPro" id="IPR006612">
    <property type="entry name" value="THAP_Znf"/>
</dbReference>
<evidence type="ECO:0000256" key="2">
    <source>
        <dbReference type="ARBA" id="ARBA00022771"/>
    </source>
</evidence>
<evidence type="ECO:0000256" key="5">
    <source>
        <dbReference type="PROSITE-ProRule" id="PRU00309"/>
    </source>
</evidence>
<evidence type="ECO:0000256" key="4">
    <source>
        <dbReference type="ARBA" id="ARBA00023125"/>
    </source>
</evidence>
<name>A0A6P7GZV1_DIAVI</name>
<gene>
    <name evidence="7" type="primary">LOC114348535</name>
</gene>
<reference evidence="7" key="1">
    <citation type="submission" date="2025-08" db="UniProtKB">
        <authorList>
            <consortium name="RefSeq"/>
        </authorList>
    </citation>
    <scope>IDENTIFICATION</scope>
    <source>
        <tissue evidence="7">Whole insect</tissue>
    </source>
</reference>
<accession>A0A6P7GZV1</accession>